<gene>
    <name evidence="1" type="ORF">AFUS01_LOCUS11847</name>
</gene>
<evidence type="ECO:0000313" key="1">
    <source>
        <dbReference type="EMBL" id="CAG7722728.1"/>
    </source>
</evidence>
<feature type="non-terminal residue" evidence="1">
    <location>
        <position position="25"/>
    </location>
</feature>
<evidence type="ECO:0000313" key="2">
    <source>
        <dbReference type="Proteomes" id="UP000708208"/>
    </source>
</evidence>
<sequence>YIDEQIRKKLKYRNTYFNENLEAYC</sequence>
<accession>A0A8J2JP89</accession>
<protein>
    <submittedName>
        <fullName evidence="1">Uncharacterized protein</fullName>
    </submittedName>
</protein>
<name>A0A8J2JP89_9HEXA</name>
<keyword evidence="2" id="KW-1185">Reference proteome</keyword>
<dbReference type="Proteomes" id="UP000708208">
    <property type="component" value="Unassembled WGS sequence"/>
</dbReference>
<comment type="caution">
    <text evidence="1">The sequence shown here is derived from an EMBL/GenBank/DDBJ whole genome shotgun (WGS) entry which is preliminary data.</text>
</comment>
<organism evidence="1 2">
    <name type="scientific">Allacma fusca</name>
    <dbReference type="NCBI Taxonomy" id="39272"/>
    <lineage>
        <taxon>Eukaryota</taxon>
        <taxon>Metazoa</taxon>
        <taxon>Ecdysozoa</taxon>
        <taxon>Arthropoda</taxon>
        <taxon>Hexapoda</taxon>
        <taxon>Collembola</taxon>
        <taxon>Symphypleona</taxon>
        <taxon>Sminthuridae</taxon>
        <taxon>Allacma</taxon>
    </lineage>
</organism>
<reference evidence="1" key="1">
    <citation type="submission" date="2021-06" db="EMBL/GenBank/DDBJ databases">
        <authorList>
            <person name="Hodson N. C."/>
            <person name="Mongue J. A."/>
            <person name="Jaron S. K."/>
        </authorList>
    </citation>
    <scope>NUCLEOTIDE SEQUENCE</scope>
</reference>
<feature type="non-terminal residue" evidence="1">
    <location>
        <position position="1"/>
    </location>
</feature>
<dbReference type="AlphaFoldDB" id="A0A8J2JP89"/>
<dbReference type="EMBL" id="CAJVCH010092108">
    <property type="protein sequence ID" value="CAG7722728.1"/>
    <property type="molecule type" value="Genomic_DNA"/>
</dbReference>
<proteinExistence type="predicted"/>